<organism evidence="2 3">
    <name type="scientific">Crotalaria pallida</name>
    <name type="common">Smooth rattlebox</name>
    <name type="synonym">Crotalaria striata</name>
    <dbReference type="NCBI Taxonomy" id="3830"/>
    <lineage>
        <taxon>Eukaryota</taxon>
        <taxon>Viridiplantae</taxon>
        <taxon>Streptophyta</taxon>
        <taxon>Embryophyta</taxon>
        <taxon>Tracheophyta</taxon>
        <taxon>Spermatophyta</taxon>
        <taxon>Magnoliopsida</taxon>
        <taxon>eudicotyledons</taxon>
        <taxon>Gunneridae</taxon>
        <taxon>Pentapetalae</taxon>
        <taxon>rosids</taxon>
        <taxon>fabids</taxon>
        <taxon>Fabales</taxon>
        <taxon>Fabaceae</taxon>
        <taxon>Papilionoideae</taxon>
        <taxon>50 kb inversion clade</taxon>
        <taxon>genistoids sensu lato</taxon>
        <taxon>core genistoids</taxon>
        <taxon>Crotalarieae</taxon>
        <taxon>Crotalaria</taxon>
    </lineage>
</organism>
<evidence type="ECO:0000256" key="1">
    <source>
        <dbReference type="SAM" id="MobiDB-lite"/>
    </source>
</evidence>
<reference evidence="2 3" key="1">
    <citation type="submission" date="2024-01" db="EMBL/GenBank/DDBJ databases">
        <title>The genomes of 5 underutilized Papilionoideae crops provide insights into root nodulation and disease resistanc.</title>
        <authorList>
            <person name="Yuan L."/>
        </authorList>
    </citation>
    <scope>NUCLEOTIDE SEQUENCE [LARGE SCALE GENOMIC DNA]</scope>
    <source>
        <strain evidence="2">ZHUSHIDOU_FW_LH</strain>
        <tissue evidence="2">Leaf</tissue>
    </source>
</reference>
<comment type="caution">
    <text evidence="2">The sequence shown here is derived from an EMBL/GenBank/DDBJ whole genome shotgun (WGS) entry which is preliminary data.</text>
</comment>
<gene>
    <name evidence="2" type="ORF">RIF29_17204</name>
</gene>
<dbReference type="Proteomes" id="UP001372338">
    <property type="component" value="Unassembled WGS sequence"/>
</dbReference>
<sequence length="229" mass="25819">MIHRTCVEDMNSDCEVYNENLAKPLLEIQAMLPGSRSDLFMQIYIIHCSTLSINLKNLRSRILRPKRHVAPSPALKHSDALGRRPKLPRLQPLSKLRSSSAAKAYKALRRRKMPTPLISHPDSSPQVGSGIYATISNSIVDSHIKTCSRLHYRPGESIPQRLWVTSKLLGITYEGNEEDMVRRIEEMEKRDNNSPFDLPGSQGAHTGSHQSQTATTEWFMDVLGGFQCN</sequence>
<feature type="compositionally biased region" description="Polar residues" evidence="1">
    <location>
        <begin position="203"/>
        <end position="213"/>
    </location>
</feature>
<keyword evidence="3" id="KW-1185">Reference proteome</keyword>
<dbReference type="EMBL" id="JAYWIO010000003">
    <property type="protein sequence ID" value="KAK7276072.1"/>
    <property type="molecule type" value="Genomic_DNA"/>
</dbReference>
<dbReference type="AlphaFoldDB" id="A0AAN9FGP7"/>
<feature type="region of interest" description="Disordered" evidence="1">
    <location>
        <begin position="191"/>
        <end position="213"/>
    </location>
</feature>
<proteinExistence type="predicted"/>
<accession>A0AAN9FGP7</accession>
<name>A0AAN9FGP7_CROPI</name>
<evidence type="ECO:0000313" key="3">
    <source>
        <dbReference type="Proteomes" id="UP001372338"/>
    </source>
</evidence>
<evidence type="ECO:0000313" key="2">
    <source>
        <dbReference type="EMBL" id="KAK7276072.1"/>
    </source>
</evidence>
<protein>
    <submittedName>
        <fullName evidence="2">Uncharacterized protein</fullName>
    </submittedName>
</protein>